<organism evidence="1 2">
    <name type="scientific">Melastoma candidum</name>
    <dbReference type="NCBI Taxonomy" id="119954"/>
    <lineage>
        <taxon>Eukaryota</taxon>
        <taxon>Viridiplantae</taxon>
        <taxon>Streptophyta</taxon>
        <taxon>Embryophyta</taxon>
        <taxon>Tracheophyta</taxon>
        <taxon>Spermatophyta</taxon>
        <taxon>Magnoliopsida</taxon>
        <taxon>eudicotyledons</taxon>
        <taxon>Gunneridae</taxon>
        <taxon>Pentapetalae</taxon>
        <taxon>rosids</taxon>
        <taxon>malvids</taxon>
        <taxon>Myrtales</taxon>
        <taxon>Melastomataceae</taxon>
        <taxon>Melastomatoideae</taxon>
        <taxon>Melastomateae</taxon>
        <taxon>Melastoma</taxon>
    </lineage>
</organism>
<sequence>MDVPEQMLRLFFTVGAVVFMAVATKAITALVVKPRRIRYMLRKQGIVGPPPSFLLGNLKEFRQCNASRVPQSPQDMTHNCSSKLFSFMDRWRAEYGSTFLMFFGNIPILYTYNMDIVREITKCTSLDLGKPSYQFKKIGPLLGHGVLTSNGAASAHQRKIIAPELYLDKVKANKLGMIGLIVESSVSLLDSWNQMIQEQAGKIDITIDKHMSCFSAEVISRACFGSNYAKGEEIFLRLRRLEEVLLKNVMSSGFSNLKYIPSRRNREIWRMEKEVRSLILDVVNERSRLATSENDLLQMILEGVKSSDFSRAEMDRFIVDNCKNIYLAGYETTAVSATWTLMLLASSPKWQHKVRDEVTEVCGGKLPDATAIGKMKVLAMVINESLRLYPPATIISREALEEMRLGDVNVPKGITMWALAVSMHQDPEFWGPDAEQFNPERFVNGVRGACKLPHVFMPFGVGPRVCLGQNLAILELKIIIAMIISKFSLSLSPRYKHSPIMRLILEPEYGVDLIVEAL</sequence>
<accession>A0ACB9R5X4</accession>
<dbReference type="EMBL" id="CM042883">
    <property type="protein sequence ID" value="KAI4373069.1"/>
    <property type="molecule type" value="Genomic_DNA"/>
</dbReference>
<gene>
    <name evidence="1" type="ORF">MLD38_011233</name>
</gene>
<proteinExistence type="predicted"/>
<evidence type="ECO:0000313" key="1">
    <source>
        <dbReference type="EMBL" id="KAI4373069.1"/>
    </source>
</evidence>
<dbReference type="Proteomes" id="UP001057402">
    <property type="component" value="Chromosome 4"/>
</dbReference>
<comment type="caution">
    <text evidence="1">The sequence shown here is derived from an EMBL/GenBank/DDBJ whole genome shotgun (WGS) entry which is preliminary data.</text>
</comment>
<keyword evidence="2" id="KW-1185">Reference proteome</keyword>
<name>A0ACB9R5X4_9MYRT</name>
<protein>
    <submittedName>
        <fullName evidence="1">Uncharacterized protein</fullName>
    </submittedName>
</protein>
<reference evidence="2" key="1">
    <citation type="journal article" date="2023" name="Front. Plant Sci.">
        <title>Chromosomal-level genome assembly of Melastoma candidum provides insights into trichome evolution.</title>
        <authorList>
            <person name="Zhong Y."/>
            <person name="Wu W."/>
            <person name="Sun C."/>
            <person name="Zou P."/>
            <person name="Liu Y."/>
            <person name="Dai S."/>
            <person name="Zhou R."/>
        </authorList>
    </citation>
    <scope>NUCLEOTIDE SEQUENCE [LARGE SCALE GENOMIC DNA]</scope>
</reference>
<evidence type="ECO:0000313" key="2">
    <source>
        <dbReference type="Proteomes" id="UP001057402"/>
    </source>
</evidence>